<name>A0A1H2T2J4_9RHOB</name>
<evidence type="ECO:0000256" key="15">
    <source>
        <dbReference type="NCBIfam" id="TIGR04265"/>
    </source>
</evidence>
<dbReference type="GO" id="GO:0005886">
    <property type="term" value="C:plasma membrane"/>
    <property type="evidence" value="ECO:0007669"/>
    <property type="project" value="UniProtKB-SubCell"/>
</dbReference>
<keyword evidence="19" id="KW-1185">Reference proteome</keyword>
<evidence type="ECO:0000256" key="1">
    <source>
        <dbReference type="ARBA" id="ARBA00003145"/>
    </source>
</evidence>
<feature type="domain" description="PLD phosphodiesterase" evidence="17">
    <location>
        <begin position="391"/>
        <end position="418"/>
    </location>
</feature>
<dbReference type="GO" id="GO:0008808">
    <property type="term" value="F:cardiolipin synthase activity"/>
    <property type="evidence" value="ECO:0007669"/>
    <property type="project" value="UniProtKB-UniRule"/>
</dbReference>
<sequence>MAAMWGQIILWAHILAAVAVSLRVLTRPQMEPPVRLAWILVVEALPLIGIAGYLLFGEIRMNGRDRQRREDIRERLTGLWTPSPQAVEAPPDSARAVLDMNRAAGGFEPVSGNDIHLLPEDDSAIDAVVEAIDAAADHVHMLFYIWLDDVSGRKVAAAACRAARRGVAVRVMVDGLGSRALTRSATWEEMRAAGVDCRRVDPVRLSLVRAMLSRVDLRNHRKIVVIDHTLGFTGSRNCADMAFAVKPRFAPWVDILARIRGPVVRQMQAVFLQDWMTATGADLGAMLTHVLPPGGPDQIAQVLPTGPDRHVAGLSDAMMTLILSARRSITISNPYYVPDQAVDAALRAAALRGVEVTMILPRRNDSLFVGATSEGFFGGLAEAGVRLWQFVPGLLHAKIMTVDGQLAMIGSANLDRRSFELNYEMNLTVVDPVLTAELDARQASYLARAVPLTAEDIAAWPMWRRVRNNALALATPLL</sequence>
<accession>A0A1H2T2J4</accession>
<dbReference type="InterPro" id="IPR025202">
    <property type="entry name" value="PLD-like_dom"/>
</dbReference>
<evidence type="ECO:0000256" key="12">
    <source>
        <dbReference type="ARBA" id="ARBA00023136"/>
    </source>
</evidence>
<organism evidence="18 19">
    <name type="scientific">Paracoccus sanguinis</name>
    <dbReference type="NCBI Taxonomy" id="1545044"/>
    <lineage>
        <taxon>Bacteria</taxon>
        <taxon>Pseudomonadati</taxon>
        <taxon>Pseudomonadota</taxon>
        <taxon>Alphaproteobacteria</taxon>
        <taxon>Rhodobacterales</taxon>
        <taxon>Paracoccaceae</taxon>
        <taxon>Paracoccus</taxon>
    </lineage>
</organism>
<keyword evidence="5" id="KW-0444">Lipid biosynthesis</keyword>
<proteinExistence type="predicted"/>
<dbReference type="GO" id="GO:0005576">
    <property type="term" value="C:extracellular region"/>
    <property type="evidence" value="ECO:0007669"/>
    <property type="project" value="UniProtKB-SubCell"/>
</dbReference>
<evidence type="ECO:0000256" key="11">
    <source>
        <dbReference type="ARBA" id="ARBA00023098"/>
    </source>
</evidence>
<feature type="domain" description="PLD phosphodiesterase" evidence="17">
    <location>
        <begin position="215"/>
        <end position="242"/>
    </location>
</feature>
<comment type="function">
    <text evidence="1">Could be a virulence factor.</text>
</comment>
<keyword evidence="6" id="KW-0964">Secreted</keyword>
<keyword evidence="13" id="KW-0594">Phospholipid biosynthesis</keyword>
<dbReference type="STRING" id="1545044.SAMN05444276_101822"/>
<evidence type="ECO:0000256" key="13">
    <source>
        <dbReference type="ARBA" id="ARBA00023209"/>
    </source>
</evidence>
<dbReference type="Pfam" id="PF13396">
    <property type="entry name" value="PLDc_N"/>
    <property type="match status" value="1"/>
</dbReference>
<keyword evidence="4" id="KW-1003">Cell membrane</keyword>
<evidence type="ECO:0000256" key="16">
    <source>
        <dbReference type="SAM" id="Phobius"/>
    </source>
</evidence>
<dbReference type="EC" id="2.7.8.-" evidence="15"/>
<dbReference type="PROSITE" id="PS50035">
    <property type="entry name" value="PLD"/>
    <property type="match status" value="2"/>
</dbReference>
<comment type="subcellular location">
    <subcellularLocation>
        <location evidence="3">Cell membrane</location>
        <topology evidence="3">Multi-pass membrane protein</topology>
    </subcellularLocation>
    <subcellularLocation>
        <location evidence="2">Secreted</location>
    </subcellularLocation>
</comment>
<dbReference type="Proteomes" id="UP000182944">
    <property type="component" value="Unassembled WGS sequence"/>
</dbReference>
<evidence type="ECO:0000256" key="7">
    <source>
        <dbReference type="ARBA" id="ARBA00022679"/>
    </source>
</evidence>
<keyword evidence="12 16" id="KW-0472">Membrane</keyword>
<keyword evidence="10 16" id="KW-1133">Transmembrane helix</keyword>
<evidence type="ECO:0000256" key="9">
    <source>
        <dbReference type="ARBA" id="ARBA00022737"/>
    </source>
</evidence>
<dbReference type="NCBIfam" id="TIGR04265">
    <property type="entry name" value="bac_cardiolipin"/>
    <property type="match status" value="1"/>
</dbReference>
<evidence type="ECO:0000259" key="17">
    <source>
        <dbReference type="PROSITE" id="PS50035"/>
    </source>
</evidence>
<dbReference type="InterPro" id="IPR027379">
    <property type="entry name" value="CLS_N"/>
</dbReference>
<evidence type="ECO:0000256" key="14">
    <source>
        <dbReference type="ARBA" id="ARBA00023264"/>
    </source>
</evidence>
<evidence type="ECO:0000256" key="2">
    <source>
        <dbReference type="ARBA" id="ARBA00004613"/>
    </source>
</evidence>
<dbReference type="PANTHER" id="PTHR21248">
    <property type="entry name" value="CARDIOLIPIN SYNTHASE"/>
    <property type="match status" value="1"/>
</dbReference>
<dbReference type="SMART" id="SM00155">
    <property type="entry name" value="PLDc"/>
    <property type="match status" value="2"/>
</dbReference>
<keyword evidence="9" id="KW-0677">Repeat</keyword>
<dbReference type="InterPro" id="IPR022924">
    <property type="entry name" value="Cardiolipin_synthase"/>
</dbReference>
<keyword evidence="8 16" id="KW-0812">Transmembrane</keyword>
<dbReference type="PANTHER" id="PTHR21248:SF22">
    <property type="entry name" value="PHOSPHOLIPASE D"/>
    <property type="match status" value="1"/>
</dbReference>
<evidence type="ECO:0000256" key="5">
    <source>
        <dbReference type="ARBA" id="ARBA00022516"/>
    </source>
</evidence>
<feature type="transmembrane region" description="Helical" evidence="16">
    <location>
        <begin position="36"/>
        <end position="56"/>
    </location>
</feature>
<dbReference type="AlphaFoldDB" id="A0A1H2T2J4"/>
<dbReference type="EMBL" id="FNNA01000001">
    <property type="protein sequence ID" value="SDW38078.1"/>
    <property type="molecule type" value="Genomic_DNA"/>
</dbReference>
<dbReference type="Pfam" id="PF13091">
    <property type="entry name" value="PLDc_2"/>
    <property type="match status" value="2"/>
</dbReference>
<keyword evidence="11" id="KW-0443">Lipid metabolism</keyword>
<evidence type="ECO:0000256" key="8">
    <source>
        <dbReference type="ARBA" id="ARBA00022692"/>
    </source>
</evidence>
<dbReference type="GO" id="GO:0032049">
    <property type="term" value="P:cardiolipin biosynthetic process"/>
    <property type="evidence" value="ECO:0007669"/>
    <property type="project" value="UniProtKB-UniRule"/>
</dbReference>
<protein>
    <recommendedName>
        <fullName evidence="15">Cardiolipin synthase</fullName>
        <ecNumber evidence="15">2.7.8.-</ecNumber>
    </recommendedName>
</protein>
<evidence type="ECO:0000256" key="10">
    <source>
        <dbReference type="ARBA" id="ARBA00022989"/>
    </source>
</evidence>
<gene>
    <name evidence="18" type="ORF">SAMN05444276_101822</name>
</gene>
<keyword evidence="7" id="KW-0808">Transferase</keyword>
<dbReference type="Gene3D" id="3.30.870.10">
    <property type="entry name" value="Endonuclease Chain A"/>
    <property type="match status" value="2"/>
</dbReference>
<evidence type="ECO:0000256" key="6">
    <source>
        <dbReference type="ARBA" id="ARBA00022525"/>
    </source>
</evidence>
<evidence type="ECO:0000313" key="18">
    <source>
        <dbReference type="EMBL" id="SDW38078.1"/>
    </source>
</evidence>
<keyword evidence="14" id="KW-1208">Phospholipid metabolism</keyword>
<dbReference type="InterPro" id="IPR001736">
    <property type="entry name" value="PLipase_D/transphosphatidylase"/>
</dbReference>
<evidence type="ECO:0000256" key="3">
    <source>
        <dbReference type="ARBA" id="ARBA00004651"/>
    </source>
</evidence>
<dbReference type="SUPFAM" id="SSF56024">
    <property type="entry name" value="Phospholipase D/nuclease"/>
    <property type="match status" value="2"/>
</dbReference>
<evidence type="ECO:0000313" key="19">
    <source>
        <dbReference type="Proteomes" id="UP000182944"/>
    </source>
</evidence>
<evidence type="ECO:0000256" key="4">
    <source>
        <dbReference type="ARBA" id="ARBA00022475"/>
    </source>
</evidence>
<reference evidence="19" key="1">
    <citation type="submission" date="2016-10" db="EMBL/GenBank/DDBJ databases">
        <authorList>
            <person name="Varghese N."/>
            <person name="Submissions S."/>
        </authorList>
    </citation>
    <scope>NUCLEOTIDE SEQUENCE [LARGE SCALE GENOMIC DNA]</scope>
    <source>
        <strain evidence="19">DSM 29303</strain>
    </source>
</reference>